<protein>
    <submittedName>
        <fullName evidence="4">Aspartic protease PEP3</fullName>
    </submittedName>
</protein>
<feature type="signal peptide" evidence="2">
    <location>
        <begin position="1"/>
        <end position="25"/>
    </location>
</feature>
<dbReference type="GO" id="GO:0000324">
    <property type="term" value="C:fungal-type vacuole"/>
    <property type="evidence" value="ECO:0007669"/>
    <property type="project" value="TreeGrafter"/>
</dbReference>
<evidence type="ECO:0000256" key="2">
    <source>
        <dbReference type="SAM" id="SignalP"/>
    </source>
</evidence>
<organism evidence="4 5">
    <name type="scientific">Rhypophila decipiens</name>
    <dbReference type="NCBI Taxonomy" id="261697"/>
    <lineage>
        <taxon>Eukaryota</taxon>
        <taxon>Fungi</taxon>
        <taxon>Dikarya</taxon>
        <taxon>Ascomycota</taxon>
        <taxon>Pezizomycotina</taxon>
        <taxon>Sordariomycetes</taxon>
        <taxon>Sordariomycetidae</taxon>
        <taxon>Sordariales</taxon>
        <taxon>Naviculisporaceae</taxon>
        <taxon>Rhypophila</taxon>
    </lineage>
</organism>
<dbReference type="EMBL" id="MU858177">
    <property type="protein sequence ID" value="KAK4210330.1"/>
    <property type="molecule type" value="Genomic_DNA"/>
</dbReference>
<dbReference type="PANTHER" id="PTHR47966">
    <property type="entry name" value="BETA-SITE APP-CLEAVING ENZYME, ISOFORM A-RELATED"/>
    <property type="match status" value="1"/>
</dbReference>
<sequence>MAALLQSTLAVAAACLLTTAGSVAALKQASANTIGAHISSTIIRDKITPNSLAMRSYTPSTPESHTSIHVRRRSSQPSANLTNVHDIYYMIDLKVGSETIPVSVDTGSSDTWLIQEPYTCVSYFFNPGRKPDCGFGPGLKSDMSSSIVLPNTTFGRAYGDGTFVRGYFVNSPVTIGGLTIPSQRLAVVNYTYWYGDNRVSGLLGLGYPLLTSLDSEGYQTMSAYDPIFFTLWKERLVTEPVFSIALSRDEDQTTEWHNGQGPVTVPSEGEGGKRHKSFLALGGLPDVGVDESTWARTPIQSMDLLDGWDIQTSELGMYIIVADAYVFGKTKLGGASGSAEQFVPVGEPTRNTTRFPVLIDAGSTLSILPRALVDQLYASFDPPAKYMPGTGLYYARCDATVPTFGVQIGTSLFSIEPEDLLRQNVRKQDEQTGEWWCRIGVTDSYSAPYILGVTFLSNVVAVFDVGKDEMRFATRTKY</sequence>
<dbReference type="Pfam" id="PF00026">
    <property type="entry name" value="Asp"/>
    <property type="match status" value="2"/>
</dbReference>
<dbReference type="GO" id="GO:0004190">
    <property type="term" value="F:aspartic-type endopeptidase activity"/>
    <property type="evidence" value="ECO:0007669"/>
    <property type="project" value="InterPro"/>
</dbReference>
<keyword evidence="2" id="KW-0732">Signal</keyword>
<dbReference type="Gene3D" id="2.40.70.10">
    <property type="entry name" value="Acid Proteases"/>
    <property type="match status" value="2"/>
</dbReference>
<keyword evidence="5" id="KW-1185">Reference proteome</keyword>
<keyword evidence="4" id="KW-0645">Protease</keyword>
<name>A0AAN6Y1I1_9PEZI</name>
<comment type="caution">
    <text evidence="4">The sequence shown here is derived from an EMBL/GenBank/DDBJ whole genome shotgun (WGS) entry which is preliminary data.</text>
</comment>
<comment type="similarity">
    <text evidence="1">Belongs to the peptidase A1 family.</text>
</comment>
<dbReference type="GO" id="GO:0006508">
    <property type="term" value="P:proteolysis"/>
    <property type="evidence" value="ECO:0007669"/>
    <property type="project" value="UniProtKB-KW"/>
</dbReference>
<dbReference type="SUPFAM" id="SSF50630">
    <property type="entry name" value="Acid proteases"/>
    <property type="match status" value="1"/>
</dbReference>
<feature type="domain" description="Peptidase A1" evidence="3">
    <location>
        <begin position="89"/>
        <end position="473"/>
    </location>
</feature>
<evidence type="ECO:0000313" key="4">
    <source>
        <dbReference type="EMBL" id="KAK4210330.1"/>
    </source>
</evidence>
<feature type="chain" id="PRO_5042971020" evidence="2">
    <location>
        <begin position="26"/>
        <end position="478"/>
    </location>
</feature>
<gene>
    <name evidence="4" type="ORF">QBC37DRAFT_322309</name>
</gene>
<dbReference type="PANTHER" id="PTHR47966:SF47">
    <property type="entry name" value="ENDOPEPTIDASE, PUTATIVE (AFU_ORTHOLOGUE AFUA_3G01220)-RELATED"/>
    <property type="match status" value="1"/>
</dbReference>
<keyword evidence="4" id="KW-0378">Hydrolase</keyword>
<evidence type="ECO:0000259" key="3">
    <source>
        <dbReference type="PROSITE" id="PS51767"/>
    </source>
</evidence>
<evidence type="ECO:0000313" key="5">
    <source>
        <dbReference type="Proteomes" id="UP001301769"/>
    </source>
</evidence>
<dbReference type="Proteomes" id="UP001301769">
    <property type="component" value="Unassembled WGS sequence"/>
</dbReference>
<dbReference type="PRINTS" id="PR00792">
    <property type="entry name" value="PEPSIN"/>
</dbReference>
<dbReference type="PROSITE" id="PS51767">
    <property type="entry name" value="PEPTIDASE_A1"/>
    <property type="match status" value="1"/>
</dbReference>
<dbReference type="InterPro" id="IPR034164">
    <property type="entry name" value="Pepsin-like_dom"/>
</dbReference>
<dbReference type="InterPro" id="IPR021109">
    <property type="entry name" value="Peptidase_aspartic_dom_sf"/>
</dbReference>
<evidence type="ECO:0000256" key="1">
    <source>
        <dbReference type="ARBA" id="ARBA00007447"/>
    </source>
</evidence>
<dbReference type="InterPro" id="IPR033121">
    <property type="entry name" value="PEPTIDASE_A1"/>
</dbReference>
<dbReference type="AlphaFoldDB" id="A0AAN6Y1I1"/>
<dbReference type="InterPro" id="IPR001461">
    <property type="entry name" value="Aspartic_peptidase_A1"/>
</dbReference>
<reference evidence="4" key="1">
    <citation type="journal article" date="2023" name="Mol. Phylogenet. Evol.">
        <title>Genome-scale phylogeny and comparative genomics of the fungal order Sordariales.</title>
        <authorList>
            <person name="Hensen N."/>
            <person name="Bonometti L."/>
            <person name="Westerberg I."/>
            <person name="Brannstrom I.O."/>
            <person name="Guillou S."/>
            <person name="Cros-Aarteil S."/>
            <person name="Calhoun S."/>
            <person name="Haridas S."/>
            <person name="Kuo A."/>
            <person name="Mondo S."/>
            <person name="Pangilinan J."/>
            <person name="Riley R."/>
            <person name="LaButti K."/>
            <person name="Andreopoulos B."/>
            <person name="Lipzen A."/>
            <person name="Chen C."/>
            <person name="Yan M."/>
            <person name="Daum C."/>
            <person name="Ng V."/>
            <person name="Clum A."/>
            <person name="Steindorff A."/>
            <person name="Ohm R.A."/>
            <person name="Martin F."/>
            <person name="Silar P."/>
            <person name="Natvig D.O."/>
            <person name="Lalanne C."/>
            <person name="Gautier V."/>
            <person name="Ament-Velasquez S.L."/>
            <person name="Kruys A."/>
            <person name="Hutchinson M.I."/>
            <person name="Powell A.J."/>
            <person name="Barry K."/>
            <person name="Miller A.N."/>
            <person name="Grigoriev I.V."/>
            <person name="Debuchy R."/>
            <person name="Gladieux P."/>
            <person name="Hiltunen Thoren M."/>
            <person name="Johannesson H."/>
        </authorList>
    </citation>
    <scope>NUCLEOTIDE SEQUENCE</scope>
    <source>
        <strain evidence="4">PSN293</strain>
    </source>
</reference>
<dbReference type="CDD" id="cd05471">
    <property type="entry name" value="pepsin_like"/>
    <property type="match status" value="1"/>
</dbReference>
<accession>A0AAN6Y1I1</accession>
<reference evidence="4" key="2">
    <citation type="submission" date="2023-05" db="EMBL/GenBank/DDBJ databases">
        <authorList>
            <consortium name="Lawrence Berkeley National Laboratory"/>
            <person name="Steindorff A."/>
            <person name="Hensen N."/>
            <person name="Bonometti L."/>
            <person name="Westerberg I."/>
            <person name="Brannstrom I.O."/>
            <person name="Guillou S."/>
            <person name="Cros-Aarteil S."/>
            <person name="Calhoun S."/>
            <person name="Haridas S."/>
            <person name="Kuo A."/>
            <person name="Mondo S."/>
            <person name="Pangilinan J."/>
            <person name="Riley R."/>
            <person name="Labutti K."/>
            <person name="Andreopoulos B."/>
            <person name="Lipzen A."/>
            <person name="Chen C."/>
            <person name="Yanf M."/>
            <person name="Daum C."/>
            <person name="Ng V."/>
            <person name="Clum A."/>
            <person name="Ohm R."/>
            <person name="Martin F."/>
            <person name="Silar P."/>
            <person name="Natvig D."/>
            <person name="Lalanne C."/>
            <person name="Gautier V."/>
            <person name="Ament-Velasquez S.L."/>
            <person name="Kruys A."/>
            <person name="Hutchinson M.I."/>
            <person name="Powell A.J."/>
            <person name="Barry K."/>
            <person name="Miller A.N."/>
            <person name="Grigoriev I.V."/>
            <person name="Debuchy R."/>
            <person name="Gladieux P."/>
            <person name="Thoren M.H."/>
            <person name="Johannesson H."/>
        </authorList>
    </citation>
    <scope>NUCLEOTIDE SEQUENCE</scope>
    <source>
        <strain evidence="4">PSN293</strain>
    </source>
</reference>
<proteinExistence type="inferred from homology"/>